<feature type="transmembrane region" description="Helical" evidence="1">
    <location>
        <begin position="98"/>
        <end position="120"/>
    </location>
</feature>
<dbReference type="EMBL" id="LK996017">
    <property type="protein sequence ID" value="CDX01814.1"/>
    <property type="molecule type" value="Genomic_DNA"/>
</dbReference>
<feature type="transmembrane region" description="Helical" evidence="1">
    <location>
        <begin position="172"/>
        <end position="192"/>
    </location>
</feature>
<evidence type="ECO:0000313" key="2">
    <source>
        <dbReference type="EMBL" id="CDX01814.1"/>
    </source>
</evidence>
<dbReference type="RefSeq" id="WP_208925603.1">
    <property type="nucleotide sequence ID" value="NZ_JAYFNZ010000023.1"/>
</dbReference>
<dbReference type="InterPro" id="IPR007294">
    <property type="entry name" value="DUF401"/>
</dbReference>
<proteinExistence type="predicted"/>
<feature type="transmembrane region" description="Helical" evidence="1">
    <location>
        <begin position="253"/>
        <end position="273"/>
    </location>
</feature>
<accession>A0A098AYX2</accession>
<keyword evidence="1" id="KW-1133">Transmembrane helix</keyword>
<dbReference type="Pfam" id="PF04165">
    <property type="entry name" value="DUF401"/>
    <property type="match status" value="1"/>
</dbReference>
<feature type="transmembrane region" description="Helical" evidence="1">
    <location>
        <begin position="62"/>
        <end position="86"/>
    </location>
</feature>
<sequence length="414" mass="44879">MFVIAKISVTLAMVVWLLRKKVQIGHAMLAGSIVLFLISSPTLGKADAAIQTTLREVGTWEVVFAMYFVMCLEHLLRTTGIIEGFMAAMKPLLRSDRVLLAFMPTFLGLLPSLGGAIFSAPMVEQASKKFSLSPEKKGAINYWFRHIWEYGNPIIPGVLLASQITGIPLGTFVANMIGYTLLALLLGVVFILTGKGFQSGPAVQNDSVKDLDCGKNQADSLKTRSPFHYFLLGVGPILVNIILVVVFDLSAALSMGIVVSGMVIILGFTRQQLVTMLREAFEKKILWGILGILFFQHVLTVSGIVQELIAFFQGTNIPVVVMLGLGSLIVALLTGSPQGAVAVIFPILSAFYPGNLETATVAYIMAIAGAMLSPAHLCLIVTAEYFKADLFKILKPVLLLEVMILTFMAFVHLI</sequence>
<feature type="transmembrane region" description="Helical" evidence="1">
    <location>
        <begin position="285"/>
        <end position="305"/>
    </location>
</feature>
<name>A0A098AYX2_DESHA</name>
<protein>
    <submittedName>
        <fullName evidence="2">Membrane protein containing DUF401</fullName>
    </submittedName>
</protein>
<gene>
    <name evidence="2" type="ORF">DPCES_1927</name>
</gene>
<feature type="transmembrane region" description="Helical" evidence="1">
    <location>
        <begin position="393"/>
        <end position="413"/>
    </location>
</feature>
<keyword evidence="1" id="KW-0472">Membrane</keyword>
<dbReference type="PANTHER" id="PTHR39556:SF1">
    <property type="entry name" value="PROTEIN, PUTATIVE-RELATED"/>
    <property type="match status" value="1"/>
</dbReference>
<organism evidence="2">
    <name type="scientific">Desulfitobacterium hafniense</name>
    <name type="common">Desulfitobacterium frappieri</name>
    <dbReference type="NCBI Taxonomy" id="49338"/>
    <lineage>
        <taxon>Bacteria</taxon>
        <taxon>Bacillati</taxon>
        <taxon>Bacillota</taxon>
        <taxon>Clostridia</taxon>
        <taxon>Eubacteriales</taxon>
        <taxon>Desulfitobacteriaceae</taxon>
        <taxon>Desulfitobacterium</taxon>
    </lineage>
</organism>
<dbReference type="PATRIC" id="fig|49338.4.peg.2076"/>
<dbReference type="AlphaFoldDB" id="A0A098AYX2"/>
<feature type="transmembrane region" description="Helical" evidence="1">
    <location>
        <begin position="361"/>
        <end position="381"/>
    </location>
</feature>
<reference evidence="2" key="1">
    <citation type="submission" date="2014-07" db="EMBL/GenBank/DDBJ databases">
        <authorList>
            <person name="Hornung V.Bastian."/>
        </authorList>
    </citation>
    <scope>NUCLEOTIDE SEQUENCE</scope>
    <source>
        <strain evidence="2">PCE-S</strain>
    </source>
</reference>
<keyword evidence="1" id="KW-0812">Transmembrane</keyword>
<evidence type="ECO:0000256" key="1">
    <source>
        <dbReference type="SAM" id="Phobius"/>
    </source>
</evidence>
<dbReference type="PANTHER" id="PTHR39556">
    <property type="entry name" value="PROTEIN, PUTATIVE-RELATED"/>
    <property type="match status" value="1"/>
</dbReference>
<feature type="transmembrane region" description="Helical" evidence="1">
    <location>
        <begin position="227"/>
        <end position="247"/>
    </location>
</feature>